<keyword evidence="4 14" id="KW-0285">Flavoprotein</keyword>
<comment type="similarity">
    <text evidence="1 14">Belongs to the class-I pyridine nucleotide-disulfide oxidoreductase family.</text>
</comment>
<reference evidence="17 18" key="1">
    <citation type="submission" date="2016-10" db="EMBL/GenBank/DDBJ databases">
        <authorList>
            <person name="de Groot N.N."/>
        </authorList>
    </citation>
    <scope>NUCLEOTIDE SEQUENCE [LARGE SCALE GENOMIC DNA]</scope>
    <source>
        <strain evidence="18">P4B,CCM 7963,CECT 7998,DSM 25260,IBRC-M 10614,KCTC 13821</strain>
    </source>
</reference>
<keyword evidence="9 14" id="KW-0676">Redox-active center</keyword>
<feature type="binding site" evidence="12">
    <location>
        <position position="305"/>
    </location>
    <ligand>
        <name>NAD(+)</name>
        <dbReference type="ChEBI" id="CHEBI:57540"/>
    </ligand>
</feature>
<dbReference type="PANTHER" id="PTHR22912:SF219">
    <property type="entry name" value="DIHYDROLIPOYL DEHYDROGENASE"/>
    <property type="match status" value="1"/>
</dbReference>
<dbReference type="PRINTS" id="PR00368">
    <property type="entry name" value="FADPNR"/>
</dbReference>
<feature type="active site" description="Proton acceptor" evidence="11">
    <location>
        <position position="437"/>
    </location>
</feature>
<dbReference type="InterPro" id="IPR006258">
    <property type="entry name" value="Lipoamide_DH"/>
</dbReference>
<accession>A0A1G8FXJ1</accession>
<keyword evidence="12" id="KW-0547">Nucleotide-binding</keyword>
<dbReference type="RefSeq" id="WP_091582477.1">
    <property type="nucleotide sequence ID" value="NZ_FNDU01000003.1"/>
</dbReference>
<evidence type="ECO:0000256" key="3">
    <source>
        <dbReference type="ARBA" id="ARBA00016961"/>
    </source>
</evidence>
<evidence type="ECO:0000259" key="16">
    <source>
        <dbReference type="Pfam" id="PF07992"/>
    </source>
</evidence>
<gene>
    <name evidence="17" type="ORF">SAMN05216352_103134</name>
</gene>
<evidence type="ECO:0000256" key="7">
    <source>
        <dbReference type="ARBA" id="ARBA00023027"/>
    </source>
</evidence>
<dbReference type="InterPro" id="IPR050151">
    <property type="entry name" value="Class-I_Pyr_Nuc-Dis_Oxidored"/>
</dbReference>
<dbReference type="FunFam" id="3.30.390.30:FF:000001">
    <property type="entry name" value="Dihydrolipoyl dehydrogenase"/>
    <property type="match status" value="1"/>
</dbReference>
<dbReference type="InterPro" id="IPR004099">
    <property type="entry name" value="Pyr_nucl-diS_OxRdtase_dimer"/>
</dbReference>
<evidence type="ECO:0000256" key="11">
    <source>
        <dbReference type="PIRSR" id="PIRSR000350-2"/>
    </source>
</evidence>
<dbReference type="InterPro" id="IPR001100">
    <property type="entry name" value="Pyr_nuc-diS_OxRdtase"/>
</dbReference>
<dbReference type="InterPro" id="IPR012999">
    <property type="entry name" value="Pyr_OxRdtase_I_AS"/>
</dbReference>
<evidence type="ECO:0000256" key="14">
    <source>
        <dbReference type="RuleBase" id="RU003692"/>
    </source>
</evidence>
<dbReference type="PANTHER" id="PTHR22912">
    <property type="entry name" value="DISULFIDE OXIDOREDUCTASE"/>
    <property type="match status" value="1"/>
</dbReference>
<sequence>MTIAIIGGGPAGYVAAIIAAQQEEEVILIEEKDLGGTCLNEGCMPTKSLLQSAETFEKVKKAEQFGISVPLEQININWTNVLSHKKAVVNQLVQGIGYLMKKNKIRVLQGKASFVTEDSIAVEHQGKEQVIEADRIIISTGSEPVSLPFAPFDGDWVLHSGQAMSLREIPSSLLIVGGGVIGCEFASIYSRMGTKVTMVEMADQLLPGEDQDVAAILQQELENSNVSVYTSASLQQITKENKTAVVGYNGKIHELSADYLLVSVGRKARIEGLGLENIGVQVSKQGITVNQHMQTNLPHVYACGDVIGGIQLAHVAFHEGTIAATHACGEDATANYRAVPRCIYTAPEIASVGMTEEQARLKYGNIRTGEFSLAANGKALISKEQIGKVKIIVETEFNEIVGISIIGPHATELIGQGTTLLHLETTVDLMEDFIAAHPTLSEAIHEGLLNTVGHAVHA</sequence>
<feature type="binding site" evidence="12">
    <location>
        <position position="200"/>
    </location>
    <ligand>
        <name>NAD(+)</name>
        <dbReference type="ChEBI" id="CHEBI:57540"/>
    </ligand>
</feature>
<feature type="binding site" evidence="12">
    <location>
        <begin position="140"/>
        <end position="142"/>
    </location>
    <ligand>
        <name>FAD</name>
        <dbReference type="ChEBI" id="CHEBI:57692"/>
    </ligand>
</feature>
<dbReference type="InterPro" id="IPR036188">
    <property type="entry name" value="FAD/NAD-bd_sf"/>
</dbReference>
<evidence type="ECO:0000256" key="1">
    <source>
        <dbReference type="ARBA" id="ARBA00007532"/>
    </source>
</evidence>
<evidence type="ECO:0000256" key="12">
    <source>
        <dbReference type="PIRSR" id="PIRSR000350-3"/>
    </source>
</evidence>
<feature type="binding site" evidence="12">
    <location>
        <position position="265"/>
    </location>
    <ligand>
        <name>NAD(+)</name>
        <dbReference type="ChEBI" id="CHEBI:57540"/>
    </ligand>
</feature>
<comment type="miscellaneous">
    <text evidence="14">The active site is a redox-active disulfide bond.</text>
</comment>
<comment type="catalytic activity">
    <reaction evidence="10 14">
        <text>N(6)-[(R)-dihydrolipoyl]-L-lysyl-[protein] + NAD(+) = N(6)-[(R)-lipoyl]-L-lysyl-[protein] + NADH + H(+)</text>
        <dbReference type="Rhea" id="RHEA:15045"/>
        <dbReference type="Rhea" id="RHEA-COMP:10474"/>
        <dbReference type="Rhea" id="RHEA-COMP:10475"/>
        <dbReference type="ChEBI" id="CHEBI:15378"/>
        <dbReference type="ChEBI" id="CHEBI:57540"/>
        <dbReference type="ChEBI" id="CHEBI:57945"/>
        <dbReference type="ChEBI" id="CHEBI:83099"/>
        <dbReference type="ChEBI" id="CHEBI:83100"/>
        <dbReference type="EC" id="1.8.1.4"/>
    </reaction>
</comment>
<keyword evidence="5 12" id="KW-0274">FAD</keyword>
<dbReference type="PROSITE" id="PS00076">
    <property type="entry name" value="PYRIDINE_REDOX_1"/>
    <property type="match status" value="1"/>
</dbReference>
<dbReference type="GO" id="GO:0006103">
    <property type="term" value="P:2-oxoglutarate metabolic process"/>
    <property type="evidence" value="ECO:0007669"/>
    <property type="project" value="TreeGrafter"/>
</dbReference>
<feature type="binding site" evidence="12">
    <location>
        <begin position="177"/>
        <end position="184"/>
    </location>
    <ligand>
        <name>NAD(+)</name>
        <dbReference type="ChEBI" id="CHEBI:57540"/>
    </ligand>
</feature>
<dbReference type="AlphaFoldDB" id="A0A1G8FXJ1"/>
<name>A0A1G8FXJ1_9BACI</name>
<dbReference type="EMBL" id="FNDU01000003">
    <property type="protein sequence ID" value="SDH86889.1"/>
    <property type="molecule type" value="Genomic_DNA"/>
</dbReference>
<dbReference type="InterPro" id="IPR016156">
    <property type="entry name" value="FAD/NAD-linked_Rdtase_dimer_sf"/>
</dbReference>
<dbReference type="OrthoDB" id="9800167at2"/>
<dbReference type="GO" id="GO:0050660">
    <property type="term" value="F:flavin adenine dinucleotide binding"/>
    <property type="evidence" value="ECO:0007669"/>
    <property type="project" value="InterPro"/>
</dbReference>
<evidence type="ECO:0000256" key="8">
    <source>
        <dbReference type="ARBA" id="ARBA00023157"/>
    </source>
</evidence>
<evidence type="ECO:0000313" key="17">
    <source>
        <dbReference type="EMBL" id="SDH86889.1"/>
    </source>
</evidence>
<dbReference type="InterPro" id="IPR023753">
    <property type="entry name" value="FAD/NAD-binding_dom"/>
</dbReference>
<dbReference type="Pfam" id="PF02852">
    <property type="entry name" value="Pyr_redox_dim"/>
    <property type="match status" value="1"/>
</dbReference>
<evidence type="ECO:0000256" key="9">
    <source>
        <dbReference type="ARBA" id="ARBA00023284"/>
    </source>
</evidence>
<evidence type="ECO:0000256" key="10">
    <source>
        <dbReference type="ARBA" id="ARBA00049187"/>
    </source>
</evidence>
<evidence type="ECO:0000256" key="4">
    <source>
        <dbReference type="ARBA" id="ARBA00022630"/>
    </source>
</evidence>
<dbReference type="STRING" id="930129.SAMN05216352_103134"/>
<keyword evidence="7 12" id="KW-0520">NAD</keyword>
<dbReference type="GO" id="GO:0004148">
    <property type="term" value="F:dihydrolipoyl dehydrogenase (NADH) activity"/>
    <property type="evidence" value="ECO:0007669"/>
    <property type="project" value="UniProtKB-EC"/>
</dbReference>
<keyword evidence="8" id="KW-1015">Disulfide bond</keyword>
<evidence type="ECO:0000259" key="15">
    <source>
        <dbReference type="Pfam" id="PF02852"/>
    </source>
</evidence>
<evidence type="ECO:0000256" key="6">
    <source>
        <dbReference type="ARBA" id="ARBA00023002"/>
    </source>
</evidence>
<organism evidence="17 18">
    <name type="scientific">Alteribacillus bidgolensis</name>
    <dbReference type="NCBI Taxonomy" id="930129"/>
    <lineage>
        <taxon>Bacteria</taxon>
        <taxon>Bacillati</taxon>
        <taxon>Bacillota</taxon>
        <taxon>Bacilli</taxon>
        <taxon>Bacillales</taxon>
        <taxon>Bacillaceae</taxon>
        <taxon>Alteribacillus</taxon>
    </lineage>
</organism>
<feature type="domain" description="Pyridine nucleotide-disulphide oxidoreductase dimerisation" evidence="15">
    <location>
        <begin position="339"/>
        <end position="446"/>
    </location>
</feature>
<feature type="disulfide bond" description="Redox-active" evidence="13">
    <location>
        <begin position="38"/>
        <end position="43"/>
    </location>
</feature>
<proteinExistence type="inferred from homology"/>
<evidence type="ECO:0000313" key="18">
    <source>
        <dbReference type="Proteomes" id="UP000199017"/>
    </source>
</evidence>
<dbReference type="Pfam" id="PF07992">
    <property type="entry name" value="Pyr_redox_2"/>
    <property type="match status" value="1"/>
</dbReference>
<dbReference type="PIRSF" id="PIRSF000350">
    <property type="entry name" value="Mercury_reductase_MerA"/>
    <property type="match status" value="1"/>
</dbReference>
<evidence type="ECO:0000256" key="13">
    <source>
        <dbReference type="PIRSR" id="PIRSR000350-4"/>
    </source>
</evidence>
<protein>
    <recommendedName>
        <fullName evidence="3 14">Dihydrolipoyl dehydrogenase</fullName>
        <ecNumber evidence="2 14">1.8.1.4</ecNumber>
    </recommendedName>
</protein>
<keyword evidence="18" id="KW-1185">Reference proteome</keyword>
<evidence type="ECO:0000256" key="2">
    <source>
        <dbReference type="ARBA" id="ARBA00012608"/>
    </source>
</evidence>
<comment type="cofactor">
    <cofactor evidence="12 14">
        <name>FAD</name>
        <dbReference type="ChEBI" id="CHEBI:57692"/>
    </cofactor>
    <text evidence="12 14">Binds 1 FAD per subunit.</text>
</comment>
<evidence type="ECO:0000256" key="5">
    <source>
        <dbReference type="ARBA" id="ARBA00022827"/>
    </source>
</evidence>
<dbReference type="Gene3D" id="3.50.50.60">
    <property type="entry name" value="FAD/NAD(P)-binding domain"/>
    <property type="match status" value="2"/>
</dbReference>
<keyword evidence="6 14" id="KW-0560">Oxidoreductase</keyword>
<feature type="domain" description="FAD/NAD(P)-binding" evidence="16">
    <location>
        <begin position="2"/>
        <end position="320"/>
    </location>
</feature>
<feature type="binding site" evidence="12">
    <location>
        <position position="47"/>
    </location>
    <ligand>
        <name>FAD</name>
        <dbReference type="ChEBI" id="CHEBI:57692"/>
    </ligand>
</feature>
<dbReference type="SUPFAM" id="SSF55424">
    <property type="entry name" value="FAD/NAD-linked reductases, dimerisation (C-terminal) domain"/>
    <property type="match status" value="1"/>
</dbReference>
<dbReference type="SUPFAM" id="SSF51905">
    <property type="entry name" value="FAD/NAD(P)-binding domain"/>
    <property type="match status" value="1"/>
</dbReference>
<dbReference type="Proteomes" id="UP000199017">
    <property type="component" value="Unassembled WGS sequence"/>
</dbReference>
<dbReference type="Gene3D" id="3.30.390.30">
    <property type="match status" value="1"/>
</dbReference>
<dbReference type="EC" id="1.8.1.4" evidence="2 14"/>
<dbReference type="NCBIfam" id="TIGR01350">
    <property type="entry name" value="lipoamide_DH"/>
    <property type="match status" value="1"/>
</dbReference>
<dbReference type="PRINTS" id="PR00411">
    <property type="entry name" value="PNDRDTASEI"/>
</dbReference>